<feature type="compositionally biased region" description="Low complexity" evidence="1">
    <location>
        <begin position="159"/>
        <end position="171"/>
    </location>
</feature>
<accession>A0ABP8JCC2</accession>
<evidence type="ECO:0000313" key="4">
    <source>
        <dbReference type="Proteomes" id="UP001500635"/>
    </source>
</evidence>
<evidence type="ECO:0000313" key="3">
    <source>
        <dbReference type="EMBL" id="GAA4388617.1"/>
    </source>
</evidence>
<dbReference type="InterPro" id="IPR012909">
    <property type="entry name" value="PHA_DNA-bd_N"/>
</dbReference>
<keyword evidence="4" id="KW-1185">Reference proteome</keyword>
<comment type="caution">
    <text evidence="3">The sequence shown here is derived from an EMBL/GenBank/DDBJ whole genome shotgun (WGS) entry which is preliminary data.</text>
</comment>
<feature type="region of interest" description="Disordered" evidence="1">
    <location>
        <begin position="96"/>
        <end position="171"/>
    </location>
</feature>
<dbReference type="Proteomes" id="UP001500635">
    <property type="component" value="Unassembled WGS sequence"/>
</dbReference>
<gene>
    <name evidence="3" type="ORF">GCM10023147_14370</name>
</gene>
<sequence length="197" mass="21193">MADDDPYLIKRYSNRKLYDSVRRRFTTLDEIAGLLDLGTRVVVRDHDSGIDRTDEVLAQLLRRRAQSRPGGSNLLSDLLRAPADVAQNVVGIADFGRLSPLGGNDGDKPGGRQGSADQPDDASSPKAKSPKAKKKSNAKPKGKAKSAENARSGAPSTSEQQQAEIQELRQQVSQLTQAVTLLLQEKTGSAATADDED</sequence>
<dbReference type="EMBL" id="BAABFR010000016">
    <property type="protein sequence ID" value="GAA4388617.1"/>
    <property type="molecule type" value="Genomic_DNA"/>
</dbReference>
<dbReference type="Pfam" id="PF07879">
    <property type="entry name" value="PHB_acc_N"/>
    <property type="match status" value="1"/>
</dbReference>
<organism evidence="3 4">
    <name type="scientific">Tsukamurella soli</name>
    <dbReference type="NCBI Taxonomy" id="644556"/>
    <lineage>
        <taxon>Bacteria</taxon>
        <taxon>Bacillati</taxon>
        <taxon>Actinomycetota</taxon>
        <taxon>Actinomycetes</taxon>
        <taxon>Mycobacteriales</taxon>
        <taxon>Tsukamurellaceae</taxon>
        <taxon>Tsukamurella</taxon>
    </lineage>
</organism>
<protein>
    <recommendedName>
        <fullName evidence="2">PHA accumulation regulator DNA-binding N-terminal domain-containing protein</fullName>
    </recommendedName>
</protein>
<feature type="compositionally biased region" description="Basic residues" evidence="1">
    <location>
        <begin position="128"/>
        <end position="144"/>
    </location>
</feature>
<name>A0ABP8JCC2_9ACTN</name>
<dbReference type="RefSeq" id="WP_344992994.1">
    <property type="nucleotide sequence ID" value="NZ_BAABFR010000016.1"/>
</dbReference>
<evidence type="ECO:0000259" key="2">
    <source>
        <dbReference type="Pfam" id="PF07879"/>
    </source>
</evidence>
<feature type="domain" description="PHA accumulation regulator DNA-binding N-terminal" evidence="2">
    <location>
        <begin position="8"/>
        <end position="62"/>
    </location>
</feature>
<evidence type="ECO:0000256" key="1">
    <source>
        <dbReference type="SAM" id="MobiDB-lite"/>
    </source>
</evidence>
<proteinExistence type="predicted"/>
<reference evidence="4" key="1">
    <citation type="journal article" date="2019" name="Int. J. Syst. Evol. Microbiol.">
        <title>The Global Catalogue of Microorganisms (GCM) 10K type strain sequencing project: providing services to taxonomists for standard genome sequencing and annotation.</title>
        <authorList>
            <consortium name="The Broad Institute Genomics Platform"/>
            <consortium name="The Broad Institute Genome Sequencing Center for Infectious Disease"/>
            <person name="Wu L."/>
            <person name="Ma J."/>
        </authorList>
    </citation>
    <scope>NUCLEOTIDE SEQUENCE [LARGE SCALE GENOMIC DNA]</scope>
    <source>
        <strain evidence="4">JCM 17688</strain>
    </source>
</reference>